<evidence type="ECO:0000313" key="10">
    <source>
        <dbReference type="Proteomes" id="UP000658202"/>
    </source>
</evidence>
<reference evidence="8 9" key="2">
    <citation type="submission" date="2018-09" db="EMBL/GenBank/DDBJ databases">
        <title>Genomic Encyclopedia of Archaeal and Bacterial Type Strains, Phase II (KMG-II): from individual species to whole genera.</title>
        <authorList>
            <person name="Goeker M."/>
        </authorList>
    </citation>
    <scope>NUCLEOTIDE SEQUENCE [LARGE SCALE GENOMIC DNA]</scope>
    <source>
        <strain evidence="8 9">DSM 27620</strain>
    </source>
</reference>
<dbReference type="PROSITE" id="PS50234">
    <property type="entry name" value="VWFA"/>
    <property type="match status" value="1"/>
</dbReference>
<accession>A0A420DAV8</accession>
<keyword evidence="1" id="KW-1003">Cell membrane</keyword>
<comment type="caution">
    <text evidence="8">The sequence shown here is derived from an EMBL/GenBank/DDBJ whole genome shotgun (WGS) entry which is preliminary data.</text>
</comment>
<feature type="transmembrane region" description="Helical" evidence="5">
    <location>
        <begin position="6"/>
        <end position="25"/>
    </location>
</feature>
<evidence type="ECO:0000313" key="7">
    <source>
        <dbReference type="EMBL" id="GGG50080.1"/>
    </source>
</evidence>
<dbReference type="EMBL" id="RAQH01000003">
    <property type="protein sequence ID" value="RKE88276.1"/>
    <property type="molecule type" value="Genomic_DNA"/>
</dbReference>
<reference evidence="10" key="3">
    <citation type="journal article" date="2019" name="Int. J. Syst. Evol. Microbiol.">
        <title>The Global Catalogue of Microorganisms (GCM) 10K type strain sequencing project: providing services to taxonomists for standard genome sequencing and annotation.</title>
        <authorList>
            <consortium name="The Broad Institute Genomics Platform"/>
            <consortium name="The Broad Institute Genome Sequencing Center for Infectious Disease"/>
            <person name="Wu L."/>
            <person name="Ma J."/>
        </authorList>
    </citation>
    <scope>NUCLEOTIDE SEQUENCE [LARGE SCALE GENOMIC DNA]</scope>
    <source>
        <strain evidence="10">CCM 8490</strain>
    </source>
</reference>
<keyword evidence="10" id="KW-1185">Reference proteome</keyword>
<dbReference type="InterPro" id="IPR036465">
    <property type="entry name" value="vWFA_dom_sf"/>
</dbReference>
<dbReference type="SMART" id="SM00327">
    <property type="entry name" value="VWA"/>
    <property type="match status" value="1"/>
</dbReference>
<proteinExistence type="predicted"/>
<evidence type="ECO:0000256" key="4">
    <source>
        <dbReference type="ARBA" id="ARBA00023136"/>
    </source>
</evidence>
<evidence type="ECO:0000256" key="3">
    <source>
        <dbReference type="ARBA" id="ARBA00022989"/>
    </source>
</evidence>
<evidence type="ECO:0000313" key="9">
    <source>
        <dbReference type="Proteomes" id="UP000285906"/>
    </source>
</evidence>
<keyword evidence="2 5" id="KW-0812">Transmembrane</keyword>
<protein>
    <submittedName>
        <fullName evidence="8">Ca-activated chloride channel family protein</fullName>
    </submittedName>
    <submittedName>
        <fullName evidence="7">Membrane protein</fullName>
    </submittedName>
</protein>
<dbReference type="AlphaFoldDB" id="A0A420DAV8"/>
<dbReference type="PANTHER" id="PTHR22550">
    <property type="entry name" value="SPORE GERMINATION PROTEIN"/>
    <property type="match status" value="1"/>
</dbReference>
<evidence type="ECO:0000259" key="6">
    <source>
        <dbReference type="PROSITE" id="PS50234"/>
    </source>
</evidence>
<dbReference type="InterPro" id="IPR050768">
    <property type="entry name" value="UPF0353/GerABKA_families"/>
</dbReference>
<dbReference type="PANTHER" id="PTHR22550:SF5">
    <property type="entry name" value="LEUCINE ZIPPER PROTEIN 4"/>
    <property type="match status" value="1"/>
</dbReference>
<dbReference type="Proteomes" id="UP000658202">
    <property type="component" value="Unassembled WGS sequence"/>
</dbReference>
<name>A0A420DAV8_9FLAO</name>
<evidence type="ECO:0000256" key="5">
    <source>
        <dbReference type="SAM" id="Phobius"/>
    </source>
</evidence>
<dbReference type="RefSeq" id="WP_120213070.1">
    <property type="nucleotide sequence ID" value="NZ_BMCW01000001.1"/>
</dbReference>
<dbReference type="Gene3D" id="3.40.50.410">
    <property type="entry name" value="von Willebrand factor, type A domain"/>
    <property type="match status" value="1"/>
</dbReference>
<dbReference type="InterPro" id="IPR002035">
    <property type="entry name" value="VWF_A"/>
</dbReference>
<gene>
    <name evidence="8" type="ORF">BXY58_1422</name>
    <name evidence="7" type="ORF">GCM10007332_09570</name>
</gene>
<keyword evidence="4 5" id="KW-0472">Membrane</keyword>
<evidence type="ECO:0000313" key="8">
    <source>
        <dbReference type="EMBL" id="RKE88276.1"/>
    </source>
</evidence>
<reference evidence="7" key="1">
    <citation type="journal article" date="2014" name="Int. J. Syst. Evol. Microbiol.">
        <title>Complete genome of a new Firmicutes species belonging to the dominant human colonic microbiota ('Ruminococcus bicirculans') reveals two chromosomes and a selective capacity to utilize plant glucans.</title>
        <authorList>
            <consortium name="NISC Comparative Sequencing Program"/>
            <person name="Wegmann U."/>
            <person name="Louis P."/>
            <person name="Goesmann A."/>
            <person name="Henrissat B."/>
            <person name="Duncan S.H."/>
            <person name="Flint H.J."/>
        </authorList>
    </citation>
    <scope>NUCLEOTIDE SEQUENCE</scope>
    <source>
        <strain evidence="7">CCM 8490</strain>
    </source>
</reference>
<dbReference type="Proteomes" id="UP000285906">
    <property type="component" value="Unassembled WGS sequence"/>
</dbReference>
<dbReference type="EMBL" id="BMCW01000001">
    <property type="protein sequence ID" value="GGG50080.1"/>
    <property type="molecule type" value="Genomic_DNA"/>
</dbReference>
<reference evidence="7" key="4">
    <citation type="submission" date="2024-05" db="EMBL/GenBank/DDBJ databases">
        <authorList>
            <person name="Sun Q."/>
            <person name="Sedlacek I."/>
        </authorList>
    </citation>
    <scope>NUCLEOTIDE SEQUENCE</scope>
    <source>
        <strain evidence="7">CCM 8490</strain>
    </source>
</reference>
<dbReference type="OrthoDB" id="6206554at2"/>
<keyword evidence="3 5" id="KW-1133">Transmembrane helix</keyword>
<organism evidence="8 9">
    <name type="scientific">Epilithonimonas arachidiradicis</name>
    <dbReference type="NCBI Taxonomy" id="1617282"/>
    <lineage>
        <taxon>Bacteria</taxon>
        <taxon>Pseudomonadati</taxon>
        <taxon>Bacteroidota</taxon>
        <taxon>Flavobacteriia</taxon>
        <taxon>Flavobacteriales</taxon>
        <taxon>Weeksellaceae</taxon>
        <taxon>Chryseobacterium group</taxon>
        <taxon>Epilithonimonas</taxon>
    </lineage>
</organism>
<evidence type="ECO:0000256" key="1">
    <source>
        <dbReference type="ARBA" id="ARBA00022475"/>
    </source>
</evidence>
<dbReference type="Pfam" id="PF13519">
    <property type="entry name" value="VWA_2"/>
    <property type="match status" value="1"/>
</dbReference>
<feature type="transmembrane region" description="Helical" evidence="5">
    <location>
        <begin position="57"/>
        <end position="78"/>
    </location>
</feature>
<evidence type="ECO:0000256" key="2">
    <source>
        <dbReference type="ARBA" id="ARBA00022692"/>
    </source>
</evidence>
<dbReference type="SUPFAM" id="SSF53300">
    <property type="entry name" value="vWA-like"/>
    <property type="match status" value="1"/>
</dbReference>
<sequence length="336" mass="37880">MNWYLGNYWYLLLLLLLPVIGYFIIHYIRWKNRKRNLFAEGRFQDTLFEKTSWFAKLFPVLYLLGFLFLIFSIIDLLGGKEEISVKQNVSSTMFVLDVSNSMNAQDIQPSRLEEAKNIIINSLQKLSNDRVGIIVFAGDSYSVMPLSSDYSAAENYLLGIETSVVQNQGTDFLKPIQIAAQKFKNITKGSRNIVLISDGEDNEGHEDEAINLAKKEGIRVTTIGVGTEEGAPIPEYYFGQLMGYKSDMYGETVVSKLQTKALKNIASSTGGSYLDGNNLDNAINNLINELHKSTASGITTVISSQSAVHYYQYFLGVSVFFFFLIYLFNPKKDFNL</sequence>
<feature type="domain" description="VWFA" evidence="6">
    <location>
        <begin position="91"/>
        <end position="290"/>
    </location>
</feature>
<feature type="transmembrane region" description="Helical" evidence="5">
    <location>
        <begin position="310"/>
        <end position="328"/>
    </location>
</feature>